<keyword evidence="5" id="KW-1185">Reference proteome</keyword>
<evidence type="ECO:0000313" key="4">
    <source>
        <dbReference type="EMBL" id="SMF80733.1"/>
    </source>
</evidence>
<dbReference type="SUPFAM" id="SSF55347">
    <property type="entry name" value="Glyceraldehyde-3-phosphate dehydrogenase-like, C-terminal domain"/>
    <property type="match status" value="1"/>
</dbReference>
<feature type="domain" description="GFO/IDH/MocA-like oxidoreductase" evidence="3">
    <location>
        <begin position="129"/>
        <end position="261"/>
    </location>
</feature>
<gene>
    <name evidence="4" type="ORF">SAMN05661091_1878</name>
</gene>
<protein>
    <submittedName>
        <fullName evidence="4">Predicted dehydrogenase</fullName>
    </submittedName>
</protein>
<dbReference type="PANTHER" id="PTHR43818:SF11">
    <property type="entry name" value="BCDNA.GH03377"/>
    <property type="match status" value="1"/>
</dbReference>
<dbReference type="Gene3D" id="3.40.50.720">
    <property type="entry name" value="NAD(P)-binding Rossmann-like Domain"/>
    <property type="match status" value="1"/>
</dbReference>
<proteinExistence type="predicted"/>
<accession>A0A1X7H6Z0</accession>
<dbReference type="InterPro" id="IPR055170">
    <property type="entry name" value="GFO_IDH_MocA-like_dom"/>
</dbReference>
<keyword evidence="1" id="KW-0560">Oxidoreductase</keyword>
<dbReference type="GO" id="GO:0000166">
    <property type="term" value="F:nucleotide binding"/>
    <property type="evidence" value="ECO:0007669"/>
    <property type="project" value="InterPro"/>
</dbReference>
<evidence type="ECO:0000256" key="1">
    <source>
        <dbReference type="ARBA" id="ARBA00023002"/>
    </source>
</evidence>
<evidence type="ECO:0000259" key="2">
    <source>
        <dbReference type="Pfam" id="PF01408"/>
    </source>
</evidence>
<reference evidence="4 5" key="1">
    <citation type="submission" date="2017-04" db="EMBL/GenBank/DDBJ databases">
        <authorList>
            <person name="Afonso C.L."/>
            <person name="Miller P.J."/>
            <person name="Scott M.A."/>
            <person name="Spackman E."/>
            <person name="Goraichik I."/>
            <person name="Dimitrov K.M."/>
            <person name="Suarez D.L."/>
            <person name="Swayne D.E."/>
        </authorList>
    </citation>
    <scope>NUCLEOTIDE SEQUENCE [LARGE SCALE GENOMIC DNA]</scope>
    <source>
        <strain evidence="4 5">N3/975</strain>
    </source>
</reference>
<dbReference type="RefSeq" id="WP_208918744.1">
    <property type="nucleotide sequence ID" value="NZ_LT840184.1"/>
</dbReference>
<dbReference type="InterPro" id="IPR036291">
    <property type="entry name" value="NAD(P)-bd_dom_sf"/>
</dbReference>
<name>A0A1X7H6Z0_9BACL</name>
<dbReference type="Pfam" id="PF22725">
    <property type="entry name" value="GFO_IDH_MocA_C3"/>
    <property type="match status" value="1"/>
</dbReference>
<dbReference type="GO" id="GO:0016491">
    <property type="term" value="F:oxidoreductase activity"/>
    <property type="evidence" value="ECO:0007669"/>
    <property type="project" value="UniProtKB-KW"/>
</dbReference>
<dbReference type="Pfam" id="PF01408">
    <property type="entry name" value="GFO_IDH_MocA"/>
    <property type="match status" value="1"/>
</dbReference>
<evidence type="ECO:0000259" key="3">
    <source>
        <dbReference type="Pfam" id="PF22725"/>
    </source>
</evidence>
<dbReference type="Gene3D" id="3.30.360.10">
    <property type="entry name" value="Dihydrodipicolinate Reductase, domain 2"/>
    <property type="match status" value="1"/>
</dbReference>
<evidence type="ECO:0000313" key="5">
    <source>
        <dbReference type="Proteomes" id="UP000192940"/>
    </source>
</evidence>
<dbReference type="InterPro" id="IPR050463">
    <property type="entry name" value="Gfo/Idh/MocA_oxidrdct_glycsds"/>
</dbReference>
<dbReference type="Proteomes" id="UP000192940">
    <property type="component" value="Chromosome I"/>
</dbReference>
<organism evidence="4 5">
    <name type="scientific">Paenibacillus uliginis N3/975</name>
    <dbReference type="NCBI Taxonomy" id="1313296"/>
    <lineage>
        <taxon>Bacteria</taxon>
        <taxon>Bacillati</taxon>
        <taxon>Bacillota</taxon>
        <taxon>Bacilli</taxon>
        <taxon>Bacillales</taxon>
        <taxon>Paenibacillaceae</taxon>
        <taxon>Paenibacillus</taxon>
    </lineage>
</organism>
<dbReference type="PANTHER" id="PTHR43818">
    <property type="entry name" value="BCDNA.GH03377"/>
    <property type="match status" value="1"/>
</dbReference>
<dbReference type="EMBL" id="LT840184">
    <property type="protein sequence ID" value="SMF80733.1"/>
    <property type="molecule type" value="Genomic_DNA"/>
</dbReference>
<dbReference type="InterPro" id="IPR000683">
    <property type="entry name" value="Gfo/Idh/MocA-like_OxRdtase_N"/>
</dbReference>
<dbReference type="SUPFAM" id="SSF51735">
    <property type="entry name" value="NAD(P)-binding Rossmann-fold domains"/>
    <property type="match status" value="1"/>
</dbReference>
<sequence>MQKIRVGIIGGGFGASVHAPIFQMHEGFEVECIASVHRGLSEKDMPNIKQYTDWNKMLEAEELDLVSVVSAPVHHCSMTMEALKNGLHVLCEKPLGMNSDQTRLMMNEIIGTKCKGFVNFQWRLTPVRQRIKQILKNRELGSIHHMKYQGIFSGYEALATQPRGWEGQKESGGGHLFAVGSHMLDSMMWWMEEEIDHVYASMRTVVPSFSGATEIENRNTDDAFSIIGSFSNGTSFTSDVFYPGIRGTGWTLEIYGSKGTLIMRNDQSIELSFGGDFKELKINQMEPPYELKAPLKHYYSVFYPMVDLIHKSINGDDGLVDLPTFDDGHKVQSVLDAIIASANTQSRIQVSYSR</sequence>
<feature type="domain" description="Gfo/Idh/MocA-like oxidoreductase N-terminal" evidence="2">
    <location>
        <begin position="4"/>
        <end position="118"/>
    </location>
</feature>
<dbReference type="AlphaFoldDB" id="A0A1X7H6Z0"/>
<dbReference type="STRING" id="1313296.SAMN05661091_1878"/>